<reference evidence="9" key="1">
    <citation type="submission" date="2007-07" db="EMBL/GenBank/DDBJ databases">
        <title>PCAP assembly of the Caenorhabditis remanei genome.</title>
        <authorList>
            <consortium name="The Caenorhabditis remanei Sequencing Consortium"/>
            <person name="Wilson R.K."/>
        </authorList>
    </citation>
    <scope>NUCLEOTIDE SEQUENCE [LARGE SCALE GENOMIC DNA]</scope>
    <source>
        <strain evidence="9">PB4641</strain>
    </source>
</reference>
<evidence type="ECO:0000313" key="9">
    <source>
        <dbReference type="EMBL" id="EFO91708.1"/>
    </source>
</evidence>
<feature type="domain" description="DDE Tnp4" evidence="8">
    <location>
        <begin position="32"/>
        <end position="210"/>
    </location>
</feature>
<evidence type="ECO:0000256" key="2">
    <source>
        <dbReference type="ARBA" id="ARBA00004123"/>
    </source>
</evidence>
<keyword evidence="5" id="KW-0479">Metal-binding</keyword>
<dbReference type="InParanoid" id="E3NAX3"/>
<protein>
    <recommendedName>
        <fullName evidence="8">DDE Tnp4 domain-containing protein</fullName>
    </recommendedName>
</protein>
<comment type="similarity">
    <text evidence="3">Belongs to the HARBI1 family.</text>
</comment>
<evidence type="ECO:0000256" key="6">
    <source>
        <dbReference type="ARBA" id="ARBA00022801"/>
    </source>
</evidence>
<dbReference type="GO" id="GO:0016787">
    <property type="term" value="F:hydrolase activity"/>
    <property type="evidence" value="ECO:0007669"/>
    <property type="project" value="UniProtKB-KW"/>
</dbReference>
<dbReference type="OMA" id="EWHAIDE"/>
<keyword evidence="4" id="KW-0540">Nuclease</keyword>
<comment type="subcellular location">
    <subcellularLocation>
        <location evidence="2">Nucleus</location>
    </subcellularLocation>
</comment>
<dbReference type="Pfam" id="PF13359">
    <property type="entry name" value="DDE_Tnp_4"/>
    <property type="match status" value="1"/>
</dbReference>
<dbReference type="Proteomes" id="UP000008281">
    <property type="component" value="Unassembled WGS sequence"/>
</dbReference>
<gene>
    <name evidence="9" type="ORF">CRE_06085</name>
</gene>
<organism evidence="10">
    <name type="scientific">Caenorhabditis remanei</name>
    <name type="common">Caenorhabditis vulgaris</name>
    <dbReference type="NCBI Taxonomy" id="31234"/>
    <lineage>
        <taxon>Eukaryota</taxon>
        <taxon>Metazoa</taxon>
        <taxon>Ecdysozoa</taxon>
        <taxon>Nematoda</taxon>
        <taxon>Chromadorea</taxon>
        <taxon>Rhabditida</taxon>
        <taxon>Rhabditina</taxon>
        <taxon>Rhabditomorpha</taxon>
        <taxon>Rhabditoidea</taxon>
        <taxon>Rhabditidae</taxon>
        <taxon>Peloderinae</taxon>
        <taxon>Caenorhabditis</taxon>
    </lineage>
</organism>
<dbReference type="InterPro" id="IPR027806">
    <property type="entry name" value="HARBI1_dom"/>
</dbReference>
<keyword evidence="6" id="KW-0378">Hydrolase</keyword>
<dbReference type="eggNOG" id="KOG4585">
    <property type="taxonomic scope" value="Eukaryota"/>
</dbReference>
<accession>E3NAX3</accession>
<evidence type="ECO:0000259" key="8">
    <source>
        <dbReference type="Pfam" id="PF13359"/>
    </source>
</evidence>
<dbReference type="OrthoDB" id="5874107at2759"/>
<dbReference type="EMBL" id="DS268580">
    <property type="protein sequence ID" value="EFO91708.1"/>
    <property type="molecule type" value="Genomic_DNA"/>
</dbReference>
<keyword evidence="10" id="KW-1185">Reference proteome</keyword>
<comment type="cofactor">
    <cofactor evidence="1">
        <name>a divalent metal cation</name>
        <dbReference type="ChEBI" id="CHEBI:60240"/>
    </cofactor>
</comment>
<proteinExistence type="inferred from homology"/>
<name>E3NAX3_CAERE</name>
<dbReference type="GO" id="GO:0005634">
    <property type="term" value="C:nucleus"/>
    <property type="evidence" value="ECO:0007669"/>
    <property type="project" value="UniProtKB-SubCell"/>
</dbReference>
<dbReference type="HOGENOM" id="CLU_018552_5_0_1"/>
<evidence type="ECO:0000256" key="1">
    <source>
        <dbReference type="ARBA" id="ARBA00001968"/>
    </source>
</evidence>
<evidence type="ECO:0000256" key="7">
    <source>
        <dbReference type="ARBA" id="ARBA00023242"/>
    </source>
</evidence>
<evidence type="ECO:0000313" key="10">
    <source>
        <dbReference type="Proteomes" id="UP000008281"/>
    </source>
</evidence>
<dbReference type="PANTHER" id="PTHR22930">
    <property type="match status" value="1"/>
</dbReference>
<dbReference type="AlphaFoldDB" id="E3NAX3"/>
<dbReference type="GO" id="GO:0004518">
    <property type="term" value="F:nuclease activity"/>
    <property type="evidence" value="ECO:0007669"/>
    <property type="project" value="UniProtKB-KW"/>
</dbReference>
<evidence type="ECO:0000256" key="4">
    <source>
        <dbReference type="ARBA" id="ARBA00022722"/>
    </source>
</evidence>
<sequence length="248" mass="28519">MTSIRFPENFEDWRSVEMTYRRRNMIPTLGSLDGKHVRIRAPPQSGSLFFNYKGFFSFVLLALVDGDGKFVWVDLGKLRKKDVHDFISDFKGSPGSTNDATIYNNSRLKTVLEDGATLPKCTFWDSDIVMPSFIIADGIFPLSKSLMKPFGRRSLTPEESVYNKKLSNARVRVEHTFGMLAKRFRILDRSIECSYECAIEIVTAMCHLHNLLVPPPQSNTIHSVEECDVYPYKDAKEQREYLKFLLNK</sequence>
<dbReference type="GO" id="GO:0046872">
    <property type="term" value="F:metal ion binding"/>
    <property type="evidence" value="ECO:0007669"/>
    <property type="project" value="UniProtKB-KW"/>
</dbReference>
<evidence type="ECO:0000256" key="5">
    <source>
        <dbReference type="ARBA" id="ARBA00022723"/>
    </source>
</evidence>
<dbReference type="InterPro" id="IPR045249">
    <property type="entry name" value="HARBI1-like"/>
</dbReference>
<dbReference type="PANTHER" id="PTHR22930:SF269">
    <property type="entry name" value="NUCLEASE HARBI1-LIKE PROTEIN"/>
    <property type="match status" value="1"/>
</dbReference>
<evidence type="ECO:0000256" key="3">
    <source>
        <dbReference type="ARBA" id="ARBA00006958"/>
    </source>
</evidence>
<keyword evidence="7" id="KW-0539">Nucleus</keyword>